<evidence type="ECO:0000256" key="1">
    <source>
        <dbReference type="SAM" id="MobiDB-lite"/>
    </source>
</evidence>
<name>A0ABX5XLJ9_9BACT</name>
<protein>
    <submittedName>
        <fullName evidence="2">Uncharacterized protein</fullName>
    </submittedName>
</protein>
<evidence type="ECO:0000313" key="2">
    <source>
        <dbReference type="EMBL" id="QDV82759.1"/>
    </source>
</evidence>
<dbReference type="EMBL" id="CP036432">
    <property type="protein sequence ID" value="QDV82759.1"/>
    <property type="molecule type" value="Genomic_DNA"/>
</dbReference>
<reference evidence="2 3" key="1">
    <citation type="submission" date="2019-02" db="EMBL/GenBank/DDBJ databases">
        <title>Deep-cultivation of Planctomycetes and their phenomic and genomic characterization uncovers novel biology.</title>
        <authorList>
            <person name="Wiegand S."/>
            <person name="Jogler M."/>
            <person name="Boedeker C."/>
            <person name="Pinto D."/>
            <person name="Vollmers J."/>
            <person name="Rivas-Marin E."/>
            <person name="Kohn T."/>
            <person name="Peeters S.H."/>
            <person name="Heuer A."/>
            <person name="Rast P."/>
            <person name="Oberbeckmann S."/>
            <person name="Bunk B."/>
            <person name="Jeske O."/>
            <person name="Meyerdierks A."/>
            <person name="Storesund J.E."/>
            <person name="Kallscheuer N."/>
            <person name="Luecker S."/>
            <person name="Lage O.M."/>
            <person name="Pohl T."/>
            <person name="Merkel B.J."/>
            <person name="Hornburger P."/>
            <person name="Mueller R.-W."/>
            <person name="Bruemmer F."/>
            <person name="Labrenz M."/>
            <person name="Spormann A.M."/>
            <person name="Op den Camp H."/>
            <person name="Overmann J."/>
            <person name="Amann R."/>
            <person name="Jetten M.S.M."/>
            <person name="Mascher T."/>
            <person name="Medema M.H."/>
            <person name="Devos D.P."/>
            <person name="Kaster A.-K."/>
            <person name="Ovreas L."/>
            <person name="Rohde M."/>
            <person name="Galperin M.Y."/>
            <person name="Jogler C."/>
        </authorList>
    </citation>
    <scope>NUCLEOTIDE SEQUENCE [LARGE SCALE GENOMIC DNA]</scope>
    <source>
        <strain evidence="2 3">TBK1r</strain>
    </source>
</reference>
<organism evidence="2 3">
    <name type="scientific">Stieleria magnilauensis</name>
    <dbReference type="NCBI Taxonomy" id="2527963"/>
    <lineage>
        <taxon>Bacteria</taxon>
        <taxon>Pseudomonadati</taxon>
        <taxon>Planctomycetota</taxon>
        <taxon>Planctomycetia</taxon>
        <taxon>Pirellulales</taxon>
        <taxon>Pirellulaceae</taxon>
        <taxon>Stieleria</taxon>
    </lineage>
</organism>
<evidence type="ECO:0000313" key="3">
    <source>
        <dbReference type="Proteomes" id="UP000318081"/>
    </source>
</evidence>
<feature type="region of interest" description="Disordered" evidence="1">
    <location>
        <begin position="68"/>
        <end position="166"/>
    </location>
</feature>
<keyword evidence="3" id="KW-1185">Reference proteome</keyword>
<proteinExistence type="predicted"/>
<feature type="compositionally biased region" description="Polar residues" evidence="1">
    <location>
        <begin position="124"/>
        <end position="157"/>
    </location>
</feature>
<gene>
    <name evidence="2" type="ORF">TBK1r_16910</name>
</gene>
<accession>A0ABX5XLJ9</accession>
<dbReference type="Proteomes" id="UP000318081">
    <property type="component" value="Chromosome"/>
</dbReference>
<sequence>MPRKMRVLLPTGDNEHATRFASGGGTGRGWLLLLGRRACLGGGLAWVAGLLGRRAFRCDRCQHCVPRTQYPGLSTQDSVPRTQYPGLSTQDSVPRTQYPVPRTQYPGLSTQDSVPRTQYPGLRTQDSGLRTQDSGLRTQDSGLTPLTSRLPASTPVSCETDLVSPE</sequence>
<feature type="compositionally biased region" description="Polar residues" evidence="1">
    <location>
        <begin position="71"/>
        <end position="95"/>
    </location>
</feature>
<feature type="compositionally biased region" description="Polar residues" evidence="1">
    <location>
        <begin position="106"/>
        <end position="116"/>
    </location>
</feature>